<reference evidence="1 3" key="1">
    <citation type="submission" date="2018-02" db="EMBL/GenBank/DDBJ databases">
        <title>Fusarium culmorum secondary metabolites in fungal-bacterial-plant interactions.</title>
        <authorList>
            <person name="Schmidt R."/>
        </authorList>
    </citation>
    <scope>NUCLEOTIDE SEQUENCE [LARGE SCALE GENOMIC DNA]</scope>
    <source>
        <strain evidence="1 3">PV</strain>
    </source>
</reference>
<dbReference type="OrthoDB" id="3558497at2759"/>
<gene>
    <name evidence="1" type="ORF">FCULG_00007542</name>
    <name evidence="2" type="ORF">HYE67_006550</name>
</gene>
<name>A0A2T4H2Z2_FUSCU</name>
<reference evidence="2" key="2">
    <citation type="submission" date="2020-11" db="EMBL/GenBank/DDBJ databases">
        <title>The chromosome-scale genome resource for two endophytic Fusarium species: F. culmorum and F. pseudograminearum.</title>
        <authorList>
            <person name="Yuan Z."/>
        </authorList>
    </citation>
    <scope>NUCLEOTIDE SEQUENCE</scope>
    <source>
        <strain evidence="2">Class2-1B</strain>
    </source>
</reference>
<dbReference type="OMA" id="DMRHNIY"/>
<keyword evidence="3" id="KW-1185">Reference proteome</keyword>
<evidence type="ECO:0000313" key="2">
    <source>
        <dbReference type="EMBL" id="QPC64319.1"/>
    </source>
</evidence>
<dbReference type="AlphaFoldDB" id="A0A2T4H2Z2"/>
<accession>A0A2T4H2Z2</accession>
<evidence type="ECO:0000313" key="1">
    <source>
        <dbReference type="EMBL" id="PTD10166.1"/>
    </source>
</evidence>
<organism evidence="1 3">
    <name type="scientific">Fusarium culmorum</name>
    <dbReference type="NCBI Taxonomy" id="5516"/>
    <lineage>
        <taxon>Eukaryota</taxon>
        <taxon>Fungi</taxon>
        <taxon>Dikarya</taxon>
        <taxon>Ascomycota</taxon>
        <taxon>Pezizomycotina</taxon>
        <taxon>Sordariomycetes</taxon>
        <taxon>Hypocreomycetidae</taxon>
        <taxon>Hypocreales</taxon>
        <taxon>Nectriaceae</taxon>
        <taxon>Fusarium</taxon>
    </lineage>
</organism>
<evidence type="ECO:0000313" key="3">
    <source>
        <dbReference type="Proteomes" id="UP000241587"/>
    </source>
</evidence>
<dbReference type="EMBL" id="CP064749">
    <property type="protein sequence ID" value="QPC64319.1"/>
    <property type="molecule type" value="Genomic_DNA"/>
</dbReference>
<dbReference type="Proteomes" id="UP000663297">
    <property type="component" value="Chromosome 3"/>
</dbReference>
<dbReference type="Proteomes" id="UP000241587">
    <property type="component" value="Unassembled WGS sequence"/>
</dbReference>
<proteinExistence type="predicted"/>
<dbReference type="EMBL" id="PVEM01000003">
    <property type="protein sequence ID" value="PTD10166.1"/>
    <property type="molecule type" value="Genomic_DNA"/>
</dbReference>
<protein>
    <submittedName>
        <fullName evidence="1">Uncharacterized protein</fullName>
    </submittedName>
</protein>
<sequence>MLPPQPDSVLRQLDSSNPLVRIMKSFGMTDPLTIDQNTSDGVAEVFAAESADRFHSLMSSPLSIRTEFHTHHASPTRLLKELEDLLGSSAQFKVDMRHNIYEIDTAEEFNVGTLYERCKGGKSKRVGFMTENSQPMKK</sequence>